<evidence type="ECO:0000313" key="8">
    <source>
        <dbReference type="RefSeq" id="XP_013393661.1"/>
    </source>
</evidence>
<dbReference type="InParanoid" id="A0A1S3I735"/>
<dbReference type="PROSITE" id="PS51465">
    <property type="entry name" value="KAZAL_2"/>
    <property type="match status" value="1"/>
</dbReference>
<evidence type="ECO:0000256" key="1">
    <source>
        <dbReference type="ARBA" id="ARBA00022729"/>
    </source>
</evidence>
<dbReference type="GO" id="GO:0005509">
    <property type="term" value="F:calcium ion binding"/>
    <property type="evidence" value="ECO:0007669"/>
    <property type="project" value="TreeGrafter"/>
</dbReference>
<sequence>MMGVFTAFLACLLVSSVLGQQACISKLCPEEYIPVCGSDMMTYGNDCELEIAVCIFNGKGQTLSKIGDGECSQFTTTTVKTTTIKPTTTMKPTTTAEPTTTVPTTTTTVPTTTKPTITVPTTTEPTTTVPTTTEPTTTVPTTTEPTTTVTTTTVPTTTVPTTTVPTTTSTVPTTAEPTTTVAITTEPTSTTVPQTTSTTMKATTTTKPSTTPKCVYGGCGSKQYVCGTDGKTYLCANHLDHVNCRSGSNVKIERYGRCLKTTPVPTTVTTTTPSTTTTTTVPTRTTKYPGFGVCDYNGCPSIQWLCGTDGKSYICELLGYILIEALYVS</sequence>
<dbReference type="GO" id="GO:0005615">
    <property type="term" value="C:extracellular space"/>
    <property type="evidence" value="ECO:0007669"/>
    <property type="project" value="TreeGrafter"/>
</dbReference>
<dbReference type="Gene3D" id="3.30.60.30">
    <property type="match status" value="2"/>
</dbReference>
<evidence type="ECO:0000256" key="3">
    <source>
        <dbReference type="ARBA" id="ARBA00023180"/>
    </source>
</evidence>
<dbReference type="SUPFAM" id="SSF100895">
    <property type="entry name" value="Kazal-type serine protease inhibitors"/>
    <property type="match status" value="2"/>
</dbReference>
<dbReference type="PANTHER" id="PTHR13866">
    <property type="entry name" value="SPARC OSTEONECTIN"/>
    <property type="match status" value="1"/>
</dbReference>
<keyword evidence="2" id="KW-1015">Disulfide bond</keyword>
<name>A0A1S3I735_LINAN</name>
<dbReference type="AlphaFoldDB" id="A0A1S3I735"/>
<dbReference type="KEGG" id="lak:106161301"/>
<keyword evidence="1 5" id="KW-0732">Signal</keyword>
<feature type="region of interest" description="Disordered" evidence="4">
    <location>
        <begin position="88"/>
        <end position="173"/>
    </location>
</feature>
<reference evidence="8" key="1">
    <citation type="submission" date="2025-08" db="UniProtKB">
        <authorList>
            <consortium name="RefSeq"/>
        </authorList>
    </citation>
    <scope>IDENTIFICATION</scope>
    <source>
        <tissue evidence="8">Gonads</tissue>
    </source>
</reference>
<evidence type="ECO:0000313" key="7">
    <source>
        <dbReference type="Proteomes" id="UP000085678"/>
    </source>
</evidence>
<feature type="signal peptide" evidence="5">
    <location>
        <begin position="1"/>
        <end position="19"/>
    </location>
</feature>
<dbReference type="RefSeq" id="XP_013393661.1">
    <property type="nucleotide sequence ID" value="XM_013538207.1"/>
</dbReference>
<dbReference type="CDD" id="cd00104">
    <property type="entry name" value="KAZAL_FS"/>
    <property type="match status" value="2"/>
</dbReference>
<dbReference type="OrthoDB" id="126772at2759"/>
<keyword evidence="7" id="KW-1185">Reference proteome</keyword>
<dbReference type="SMART" id="SM00280">
    <property type="entry name" value="KAZAL"/>
    <property type="match status" value="2"/>
</dbReference>
<dbReference type="GO" id="GO:0005518">
    <property type="term" value="F:collagen binding"/>
    <property type="evidence" value="ECO:0007669"/>
    <property type="project" value="TreeGrafter"/>
</dbReference>
<proteinExistence type="predicted"/>
<feature type="domain" description="Kazal-like" evidence="6">
    <location>
        <begin position="17"/>
        <end position="73"/>
    </location>
</feature>
<dbReference type="Proteomes" id="UP000085678">
    <property type="component" value="Unplaced"/>
</dbReference>
<gene>
    <name evidence="8" type="primary">LOC106161301</name>
</gene>
<accession>A0A1S3I735</accession>
<evidence type="ECO:0000256" key="2">
    <source>
        <dbReference type="ARBA" id="ARBA00023157"/>
    </source>
</evidence>
<dbReference type="Pfam" id="PF00050">
    <property type="entry name" value="Kazal_1"/>
    <property type="match status" value="1"/>
</dbReference>
<dbReference type="InterPro" id="IPR036058">
    <property type="entry name" value="Kazal_dom_sf"/>
</dbReference>
<dbReference type="Pfam" id="PF07648">
    <property type="entry name" value="Kazal_2"/>
    <property type="match status" value="1"/>
</dbReference>
<feature type="chain" id="PRO_5010380330" evidence="5">
    <location>
        <begin position="20"/>
        <end position="329"/>
    </location>
</feature>
<keyword evidence="3" id="KW-0325">Glycoprotein</keyword>
<evidence type="ECO:0000256" key="4">
    <source>
        <dbReference type="SAM" id="MobiDB-lite"/>
    </source>
</evidence>
<dbReference type="PANTHER" id="PTHR13866:SF14">
    <property type="entry name" value="BM-40"/>
    <property type="match status" value="1"/>
</dbReference>
<dbReference type="GO" id="GO:0050840">
    <property type="term" value="F:extracellular matrix binding"/>
    <property type="evidence" value="ECO:0007669"/>
    <property type="project" value="TreeGrafter"/>
</dbReference>
<organism evidence="7 8">
    <name type="scientific">Lingula anatina</name>
    <name type="common">Brachiopod</name>
    <name type="synonym">Lingula unguis</name>
    <dbReference type="NCBI Taxonomy" id="7574"/>
    <lineage>
        <taxon>Eukaryota</taxon>
        <taxon>Metazoa</taxon>
        <taxon>Spiralia</taxon>
        <taxon>Lophotrochozoa</taxon>
        <taxon>Brachiopoda</taxon>
        <taxon>Linguliformea</taxon>
        <taxon>Lingulata</taxon>
        <taxon>Lingulida</taxon>
        <taxon>Linguloidea</taxon>
        <taxon>Lingulidae</taxon>
        <taxon>Lingula</taxon>
    </lineage>
</organism>
<protein>
    <submittedName>
        <fullName evidence="8">Salivary glue protein Sgs-3</fullName>
    </submittedName>
</protein>
<dbReference type="GeneID" id="106161301"/>
<dbReference type="InterPro" id="IPR002350">
    <property type="entry name" value="Kazal_dom"/>
</dbReference>
<evidence type="ECO:0000256" key="5">
    <source>
        <dbReference type="SAM" id="SignalP"/>
    </source>
</evidence>
<evidence type="ECO:0000259" key="6">
    <source>
        <dbReference type="PROSITE" id="PS51465"/>
    </source>
</evidence>